<dbReference type="InterPro" id="IPR006148">
    <property type="entry name" value="Glc/Gal-6P_isomerase"/>
</dbReference>
<dbReference type="PANTHER" id="PTHR11280:SF5">
    <property type="entry name" value="GLUCOSAMINE-6-PHOSPHATE ISOMERASE"/>
    <property type="match status" value="1"/>
</dbReference>
<dbReference type="OrthoDB" id="9791139at2"/>
<dbReference type="SUPFAM" id="SSF100950">
    <property type="entry name" value="NagB/RpiA/CoA transferase-like"/>
    <property type="match status" value="1"/>
</dbReference>
<feature type="active site" description="For ring-opening step" evidence="4">
    <location>
        <position position="135"/>
    </location>
</feature>
<evidence type="ECO:0000256" key="2">
    <source>
        <dbReference type="ARBA" id="ARBA00022801"/>
    </source>
</evidence>
<evidence type="ECO:0000313" key="7">
    <source>
        <dbReference type="Proteomes" id="UP000051999"/>
    </source>
</evidence>
<feature type="active site" description="Proton acceptor; for enolization step" evidence="4">
    <location>
        <position position="62"/>
    </location>
</feature>
<feature type="domain" description="Glucosamine/galactosamine-6-phosphate isomerase" evidence="5">
    <location>
        <begin position="21"/>
        <end position="221"/>
    </location>
</feature>
<evidence type="ECO:0000256" key="4">
    <source>
        <dbReference type="HAMAP-Rule" id="MF_01241"/>
    </source>
</evidence>
<dbReference type="GO" id="GO:0006046">
    <property type="term" value="P:N-acetylglucosamine catabolic process"/>
    <property type="evidence" value="ECO:0007669"/>
    <property type="project" value="UniProtKB-UniRule"/>
</dbReference>
<comment type="caution">
    <text evidence="4">Lacks conserved residue(s) required for the propagation of feature annotation.</text>
</comment>
<gene>
    <name evidence="4" type="primary">nagB</name>
    <name evidence="6" type="ORF">FD35_GL001701</name>
</gene>
<dbReference type="PANTHER" id="PTHR11280">
    <property type="entry name" value="GLUCOSAMINE-6-PHOSPHATE ISOMERASE"/>
    <property type="match status" value="1"/>
</dbReference>
<name>A0A0R1RIC6_9LACO</name>
<keyword evidence="3 4" id="KW-0119">Carbohydrate metabolism</keyword>
<dbReference type="GO" id="GO:0004342">
    <property type="term" value="F:glucosamine-6-phosphate deaminase activity"/>
    <property type="evidence" value="ECO:0007669"/>
    <property type="project" value="UniProtKB-UniRule"/>
</dbReference>
<dbReference type="GO" id="GO:0005975">
    <property type="term" value="P:carbohydrate metabolic process"/>
    <property type="evidence" value="ECO:0007669"/>
    <property type="project" value="InterPro"/>
</dbReference>
<organism evidence="6 7">
    <name type="scientific">Furfurilactobacillus rossiae DSM 15814</name>
    <dbReference type="NCBI Taxonomy" id="1114972"/>
    <lineage>
        <taxon>Bacteria</taxon>
        <taxon>Bacillati</taxon>
        <taxon>Bacillota</taxon>
        <taxon>Bacilli</taxon>
        <taxon>Lactobacillales</taxon>
        <taxon>Lactobacillaceae</taxon>
        <taxon>Furfurilactobacillus</taxon>
    </lineage>
</organism>
<dbReference type="EC" id="3.5.99.6" evidence="4"/>
<feature type="active site" description="For ring-opening step" evidence="4">
    <location>
        <position position="128"/>
    </location>
</feature>
<proteinExistence type="inferred from homology"/>
<reference evidence="6 7" key="1">
    <citation type="journal article" date="2015" name="Genome Announc.">
        <title>Expanding the biotechnology potential of lactobacilli through comparative genomics of 213 strains and associated genera.</title>
        <authorList>
            <person name="Sun Z."/>
            <person name="Harris H.M."/>
            <person name="McCann A."/>
            <person name="Guo C."/>
            <person name="Argimon S."/>
            <person name="Zhang W."/>
            <person name="Yang X."/>
            <person name="Jeffery I.B."/>
            <person name="Cooney J.C."/>
            <person name="Kagawa T.F."/>
            <person name="Liu W."/>
            <person name="Song Y."/>
            <person name="Salvetti E."/>
            <person name="Wrobel A."/>
            <person name="Rasinkangas P."/>
            <person name="Parkhill J."/>
            <person name="Rea M.C."/>
            <person name="O'Sullivan O."/>
            <person name="Ritari J."/>
            <person name="Douillard F.P."/>
            <person name="Paul Ross R."/>
            <person name="Yang R."/>
            <person name="Briner A.E."/>
            <person name="Felis G.E."/>
            <person name="de Vos W.M."/>
            <person name="Barrangou R."/>
            <person name="Klaenhammer T.R."/>
            <person name="Caufield P.W."/>
            <person name="Cui Y."/>
            <person name="Zhang H."/>
            <person name="O'Toole P.W."/>
        </authorList>
    </citation>
    <scope>NUCLEOTIDE SEQUENCE [LARGE SCALE GENOMIC DNA]</scope>
    <source>
        <strain evidence="6 7">DSM 15814</strain>
    </source>
</reference>
<dbReference type="GO" id="GO:0042802">
    <property type="term" value="F:identical protein binding"/>
    <property type="evidence" value="ECO:0007669"/>
    <property type="project" value="TreeGrafter"/>
</dbReference>
<dbReference type="STRING" id="1114972.FD35_GL001701"/>
<protein>
    <recommendedName>
        <fullName evidence="4">Glucosamine-6-phosphate deaminase</fullName>
        <ecNumber evidence="4">3.5.99.6</ecNumber>
    </recommendedName>
    <alternativeName>
        <fullName evidence="4">GlcN6P deaminase</fullName>
        <shortName evidence="4">GNPDA</shortName>
    </alternativeName>
    <alternativeName>
        <fullName evidence="4">Glucosamine-6-phosphate isomerase</fullName>
    </alternativeName>
</protein>
<accession>A0A0R1RIC6</accession>
<dbReference type="FunFam" id="3.40.50.1360:FF:000003">
    <property type="entry name" value="Glucosamine-6-phosphate deaminase"/>
    <property type="match status" value="1"/>
</dbReference>
<evidence type="ECO:0000256" key="1">
    <source>
        <dbReference type="ARBA" id="ARBA00000644"/>
    </source>
</evidence>
<comment type="caution">
    <text evidence="6">The sequence shown here is derived from an EMBL/GenBank/DDBJ whole genome shotgun (WGS) entry which is preliminary data.</text>
</comment>
<keyword evidence="2 4" id="KW-0378">Hydrolase</keyword>
<dbReference type="RefSeq" id="WP_017262241.1">
    <property type="nucleotide sequence ID" value="NZ_AUAW01000005.1"/>
</dbReference>
<dbReference type="GO" id="GO:0019262">
    <property type="term" value="P:N-acetylneuraminate catabolic process"/>
    <property type="evidence" value="ECO:0007669"/>
    <property type="project" value="UniProtKB-UniRule"/>
</dbReference>
<dbReference type="HAMAP" id="MF_01241">
    <property type="entry name" value="GlcN6P_deamin"/>
    <property type="match status" value="1"/>
</dbReference>
<dbReference type="PATRIC" id="fig|1114972.6.peg.1728"/>
<dbReference type="Gene3D" id="3.40.50.1360">
    <property type="match status" value="1"/>
</dbReference>
<dbReference type="eggNOG" id="COG0363">
    <property type="taxonomic scope" value="Bacteria"/>
</dbReference>
<dbReference type="InterPro" id="IPR037171">
    <property type="entry name" value="NagB/RpiA_transferase-like"/>
</dbReference>
<dbReference type="Proteomes" id="UP000051999">
    <property type="component" value="Unassembled WGS sequence"/>
</dbReference>
<dbReference type="UniPathway" id="UPA00629">
    <property type="reaction ID" value="UER00684"/>
</dbReference>
<keyword evidence="6" id="KW-0413">Isomerase</keyword>
<dbReference type="InterPro" id="IPR018321">
    <property type="entry name" value="Glucosamine6P_isomerase_CS"/>
</dbReference>
<dbReference type="NCBIfam" id="TIGR00502">
    <property type="entry name" value="nagB"/>
    <property type="match status" value="1"/>
</dbReference>
<sequence>MKVIVVKNAAEGGKQGFQVFKDALANGAKVFGLATGSTPISTYDEITSSDLDFSHVTSVNLDEYVGLGPDHPQSYNYFMHEHFFNKKPFANSYLPDGLNKDAEAETKRYDKVIADNPIDLGILGLGRNGHIGFNEPGTPFDSTTHQVKLTESTIAANARFFDNEEEVPKYAYSMGIGSILKDKQILLEAYGEEKADAVKGMIEGPVTPDLPASSLQNHDKVIVVIDEAAASKLSKKY</sequence>
<comment type="catalytic activity">
    <reaction evidence="1 4">
        <text>alpha-D-glucosamine 6-phosphate + H2O = beta-D-fructose 6-phosphate + NH4(+)</text>
        <dbReference type="Rhea" id="RHEA:12172"/>
        <dbReference type="ChEBI" id="CHEBI:15377"/>
        <dbReference type="ChEBI" id="CHEBI:28938"/>
        <dbReference type="ChEBI" id="CHEBI:57634"/>
        <dbReference type="ChEBI" id="CHEBI:75989"/>
        <dbReference type="EC" id="3.5.99.6"/>
    </reaction>
</comment>
<dbReference type="PROSITE" id="PS01161">
    <property type="entry name" value="GLC_GALNAC_ISOMERASE"/>
    <property type="match status" value="1"/>
</dbReference>
<dbReference type="GO" id="GO:0005737">
    <property type="term" value="C:cytoplasm"/>
    <property type="evidence" value="ECO:0007669"/>
    <property type="project" value="TreeGrafter"/>
</dbReference>
<dbReference type="GO" id="GO:0006043">
    <property type="term" value="P:glucosamine catabolic process"/>
    <property type="evidence" value="ECO:0007669"/>
    <property type="project" value="TreeGrafter"/>
</dbReference>
<evidence type="ECO:0000256" key="3">
    <source>
        <dbReference type="ARBA" id="ARBA00023277"/>
    </source>
</evidence>
<comment type="pathway">
    <text evidence="4">Amino-sugar metabolism; N-acetylneuraminate degradation; D-fructose 6-phosphate from N-acetylneuraminate: step 5/5.</text>
</comment>
<dbReference type="EMBL" id="AZFF01000003">
    <property type="protein sequence ID" value="KRL56607.1"/>
    <property type="molecule type" value="Genomic_DNA"/>
</dbReference>
<dbReference type="GO" id="GO:0016853">
    <property type="term" value="F:isomerase activity"/>
    <property type="evidence" value="ECO:0007669"/>
    <property type="project" value="UniProtKB-KW"/>
</dbReference>
<comment type="function">
    <text evidence="4">Catalyzes the reversible isomerization-deamination of glucosamine 6-phosphate (GlcN6P) to form fructose 6-phosphate (Fru6P) and ammonium ion.</text>
</comment>
<dbReference type="CDD" id="cd01399">
    <property type="entry name" value="GlcN6P_deaminase"/>
    <property type="match status" value="1"/>
</dbReference>
<dbReference type="Pfam" id="PF01182">
    <property type="entry name" value="Glucosamine_iso"/>
    <property type="match status" value="1"/>
</dbReference>
<evidence type="ECO:0000259" key="5">
    <source>
        <dbReference type="Pfam" id="PF01182"/>
    </source>
</evidence>
<dbReference type="AlphaFoldDB" id="A0A0R1RIC6"/>
<feature type="active site" description="Proton acceptor; for ring-opening step" evidence="4">
    <location>
        <position position="130"/>
    </location>
</feature>
<dbReference type="InterPro" id="IPR004547">
    <property type="entry name" value="Glucosamine6P_isomerase"/>
</dbReference>
<keyword evidence="7" id="KW-1185">Reference proteome</keyword>
<comment type="similarity">
    <text evidence="4">Belongs to the glucosamine/galactosamine-6-phosphate isomerase family. NagB subfamily.</text>
</comment>
<evidence type="ECO:0000313" key="6">
    <source>
        <dbReference type="EMBL" id="KRL56607.1"/>
    </source>
</evidence>